<dbReference type="Proteomes" id="UP000239576">
    <property type="component" value="Unassembled WGS sequence"/>
</dbReference>
<accession>A0A2T1E9M4</accession>
<protein>
    <recommendedName>
        <fullName evidence="3">Transposase IS701-like DDE domain-containing protein</fullName>
    </recommendedName>
</protein>
<organism evidence="1 2">
    <name type="scientific">Stenomitos frigidus ULC18</name>
    <dbReference type="NCBI Taxonomy" id="2107698"/>
    <lineage>
        <taxon>Bacteria</taxon>
        <taxon>Bacillati</taxon>
        <taxon>Cyanobacteriota</taxon>
        <taxon>Cyanophyceae</taxon>
        <taxon>Leptolyngbyales</taxon>
        <taxon>Leptolyngbyaceae</taxon>
        <taxon>Stenomitos</taxon>
    </lineage>
</organism>
<reference evidence="1 2" key="2">
    <citation type="submission" date="2018-03" db="EMBL/GenBank/DDBJ databases">
        <title>The ancient ancestry and fast evolution of plastids.</title>
        <authorList>
            <person name="Moore K.R."/>
            <person name="Magnabosco C."/>
            <person name="Momper L."/>
            <person name="Gold D.A."/>
            <person name="Bosak T."/>
            <person name="Fournier G.P."/>
        </authorList>
    </citation>
    <scope>NUCLEOTIDE SEQUENCE [LARGE SCALE GENOMIC DNA]</scope>
    <source>
        <strain evidence="1 2">ULC18</strain>
    </source>
</reference>
<evidence type="ECO:0000313" key="2">
    <source>
        <dbReference type="Proteomes" id="UP000239576"/>
    </source>
</evidence>
<evidence type="ECO:0000313" key="1">
    <source>
        <dbReference type="EMBL" id="PSB29404.1"/>
    </source>
</evidence>
<proteinExistence type="predicted"/>
<sequence length="91" mass="10253">MGLLGALLVGHEGLIIGLDETLERRWGKRRWGWGRYRDGVQASHKHTVKSSGVRWPWSSRVWGLPFLSLLVPSESTPRGQRVYKSSLDGAL</sequence>
<dbReference type="EMBL" id="PVWK01000062">
    <property type="protein sequence ID" value="PSB29404.1"/>
    <property type="molecule type" value="Genomic_DNA"/>
</dbReference>
<dbReference type="AlphaFoldDB" id="A0A2T1E9M4"/>
<name>A0A2T1E9M4_9CYAN</name>
<comment type="caution">
    <text evidence="1">The sequence shown here is derived from an EMBL/GenBank/DDBJ whole genome shotgun (WGS) entry which is preliminary data.</text>
</comment>
<gene>
    <name evidence="1" type="ORF">C7B82_11270</name>
</gene>
<keyword evidence="2" id="KW-1185">Reference proteome</keyword>
<reference evidence="2" key="1">
    <citation type="submission" date="2018-02" db="EMBL/GenBank/DDBJ databases">
        <authorList>
            <person name="Moore K."/>
            <person name="Momper L."/>
        </authorList>
    </citation>
    <scope>NUCLEOTIDE SEQUENCE [LARGE SCALE GENOMIC DNA]</scope>
    <source>
        <strain evidence="2">ULC18</strain>
    </source>
</reference>
<evidence type="ECO:0008006" key="3">
    <source>
        <dbReference type="Google" id="ProtNLM"/>
    </source>
</evidence>